<evidence type="ECO:0000256" key="5">
    <source>
        <dbReference type="ARBA" id="ARBA00022679"/>
    </source>
</evidence>
<dbReference type="CDD" id="cd00082">
    <property type="entry name" value="HisKA"/>
    <property type="match status" value="1"/>
</dbReference>
<dbReference type="InterPro" id="IPR004358">
    <property type="entry name" value="Sig_transdc_His_kin-like_C"/>
</dbReference>
<dbReference type="EC" id="2.7.13.3" evidence="3"/>
<dbReference type="PANTHER" id="PTHR42878:SF15">
    <property type="entry name" value="BACTERIOPHYTOCHROME"/>
    <property type="match status" value="1"/>
</dbReference>
<organism evidence="10 11">
    <name type="scientific">Nocardioides phosphati</name>
    <dbReference type="NCBI Taxonomy" id="1867775"/>
    <lineage>
        <taxon>Bacteria</taxon>
        <taxon>Bacillati</taxon>
        <taxon>Actinomycetota</taxon>
        <taxon>Actinomycetes</taxon>
        <taxon>Propionibacteriales</taxon>
        <taxon>Nocardioidaceae</taxon>
        <taxon>Nocardioides</taxon>
    </lineage>
</organism>
<dbReference type="InterPro" id="IPR036097">
    <property type="entry name" value="HisK_dim/P_sf"/>
</dbReference>
<dbReference type="Gene3D" id="1.10.287.130">
    <property type="match status" value="1"/>
</dbReference>
<dbReference type="SMART" id="SM00065">
    <property type="entry name" value="GAF"/>
    <property type="match status" value="1"/>
</dbReference>
<dbReference type="SMART" id="SM00387">
    <property type="entry name" value="HATPase_c"/>
    <property type="match status" value="1"/>
</dbReference>
<dbReference type="Pfam" id="PF02518">
    <property type="entry name" value="HATPase_c"/>
    <property type="match status" value="1"/>
</dbReference>
<evidence type="ECO:0000256" key="2">
    <source>
        <dbReference type="ARBA" id="ARBA00004236"/>
    </source>
</evidence>
<gene>
    <name evidence="10" type="ORF">GCM10011584_01260</name>
</gene>
<dbReference type="Proteomes" id="UP000655410">
    <property type="component" value="Unassembled WGS sequence"/>
</dbReference>
<evidence type="ECO:0000256" key="6">
    <source>
        <dbReference type="ARBA" id="ARBA00022777"/>
    </source>
</evidence>
<reference evidence="11" key="1">
    <citation type="journal article" date="2019" name="Int. J. Syst. Evol. Microbiol.">
        <title>The Global Catalogue of Microorganisms (GCM) 10K type strain sequencing project: providing services to taxonomists for standard genome sequencing and annotation.</title>
        <authorList>
            <consortium name="The Broad Institute Genomics Platform"/>
            <consortium name="The Broad Institute Genome Sequencing Center for Infectious Disease"/>
            <person name="Wu L."/>
            <person name="Ma J."/>
        </authorList>
    </citation>
    <scope>NUCLEOTIDE SEQUENCE [LARGE SCALE GENOMIC DNA]</scope>
    <source>
        <strain evidence="11">CGMCC 4.7371</strain>
    </source>
</reference>
<keyword evidence="11" id="KW-1185">Reference proteome</keyword>
<proteinExistence type="predicted"/>
<dbReference type="InterPro" id="IPR003594">
    <property type="entry name" value="HATPase_dom"/>
</dbReference>
<dbReference type="InterPro" id="IPR005467">
    <property type="entry name" value="His_kinase_dom"/>
</dbReference>
<name>A0ABQ2N4G4_9ACTN</name>
<dbReference type="Gene3D" id="3.30.565.10">
    <property type="entry name" value="Histidine kinase-like ATPase, C-terminal domain"/>
    <property type="match status" value="1"/>
</dbReference>
<keyword evidence="6" id="KW-0418">Kinase</keyword>
<dbReference type="InterPro" id="IPR003661">
    <property type="entry name" value="HisK_dim/P_dom"/>
</dbReference>
<feature type="domain" description="Histidine kinase" evidence="9">
    <location>
        <begin position="186"/>
        <end position="397"/>
    </location>
</feature>
<dbReference type="InterPro" id="IPR029016">
    <property type="entry name" value="GAF-like_dom_sf"/>
</dbReference>
<dbReference type="Gene3D" id="3.30.450.40">
    <property type="match status" value="1"/>
</dbReference>
<sequence>MPTLVLVKDLAASGLLMTSVVERLSTADSVERVTSIVAAAVRELMDADGASFVLREDNQCFYADEDAVGPLWKGQRFPLSACVSGWVIGHRENAVIPDIYADDRVPVDAYRPTFVKSMAMVPIRREAPVGALGAYWSEPHEPTAEQVRLVEVLANSASVALENLELRGAVVRRVAERDHLESAMHTLVHDLRNPLFAMLGCAEMLIEETDPAVVREFAGTILRSGHRLDTQIDRMLAVYRITHAELQPEAVDLSALADDIARPLVSVAGRDIDLEIEDGLRAHLDPVMADLMLRNLLDNAFKYTGRQEAPRIRLARTSSGPRQDTFVVADNGAGFDPARTNDLFRPLTRLHDSREFPGTGLGLASVARIVELHGGAIRAEGRLGGGASFYLSLPNAA</sequence>
<dbReference type="InterPro" id="IPR036890">
    <property type="entry name" value="HATPase_C_sf"/>
</dbReference>
<evidence type="ECO:0000256" key="4">
    <source>
        <dbReference type="ARBA" id="ARBA00022553"/>
    </source>
</evidence>
<dbReference type="SUPFAM" id="SSF55874">
    <property type="entry name" value="ATPase domain of HSP90 chaperone/DNA topoisomerase II/histidine kinase"/>
    <property type="match status" value="1"/>
</dbReference>
<evidence type="ECO:0000313" key="10">
    <source>
        <dbReference type="EMBL" id="GGO84221.1"/>
    </source>
</evidence>
<protein>
    <recommendedName>
        <fullName evidence="8">Sensor-like histidine kinase SenX3</fullName>
        <ecNumber evidence="3">2.7.13.3</ecNumber>
    </recommendedName>
</protein>
<comment type="subcellular location">
    <subcellularLocation>
        <location evidence="2">Cell membrane</location>
    </subcellularLocation>
</comment>
<dbReference type="PRINTS" id="PR00344">
    <property type="entry name" value="BCTRLSENSOR"/>
</dbReference>
<evidence type="ECO:0000256" key="7">
    <source>
        <dbReference type="ARBA" id="ARBA00023012"/>
    </source>
</evidence>
<dbReference type="PROSITE" id="PS50109">
    <property type="entry name" value="HIS_KIN"/>
    <property type="match status" value="1"/>
</dbReference>
<comment type="catalytic activity">
    <reaction evidence="1">
        <text>ATP + protein L-histidine = ADP + protein N-phospho-L-histidine.</text>
        <dbReference type="EC" id="2.7.13.3"/>
    </reaction>
</comment>
<evidence type="ECO:0000256" key="3">
    <source>
        <dbReference type="ARBA" id="ARBA00012438"/>
    </source>
</evidence>
<dbReference type="EMBL" id="BMNI01000001">
    <property type="protein sequence ID" value="GGO84221.1"/>
    <property type="molecule type" value="Genomic_DNA"/>
</dbReference>
<dbReference type="InterPro" id="IPR050351">
    <property type="entry name" value="BphY/WalK/GraS-like"/>
</dbReference>
<dbReference type="PANTHER" id="PTHR42878">
    <property type="entry name" value="TWO-COMPONENT HISTIDINE KINASE"/>
    <property type="match status" value="1"/>
</dbReference>
<keyword evidence="4" id="KW-0597">Phosphoprotein</keyword>
<evidence type="ECO:0000313" key="11">
    <source>
        <dbReference type="Proteomes" id="UP000655410"/>
    </source>
</evidence>
<evidence type="ECO:0000256" key="1">
    <source>
        <dbReference type="ARBA" id="ARBA00000085"/>
    </source>
</evidence>
<comment type="caution">
    <text evidence="10">The sequence shown here is derived from an EMBL/GenBank/DDBJ whole genome shotgun (WGS) entry which is preliminary data.</text>
</comment>
<dbReference type="SMART" id="SM00388">
    <property type="entry name" value="HisKA"/>
    <property type="match status" value="1"/>
</dbReference>
<keyword evidence="5" id="KW-0808">Transferase</keyword>
<evidence type="ECO:0000256" key="8">
    <source>
        <dbReference type="ARBA" id="ARBA00039401"/>
    </source>
</evidence>
<dbReference type="SUPFAM" id="SSF55781">
    <property type="entry name" value="GAF domain-like"/>
    <property type="match status" value="1"/>
</dbReference>
<evidence type="ECO:0000259" key="9">
    <source>
        <dbReference type="PROSITE" id="PS50109"/>
    </source>
</evidence>
<accession>A0ABQ2N4G4</accession>
<keyword evidence="7" id="KW-0902">Two-component regulatory system</keyword>
<dbReference type="Pfam" id="PF00512">
    <property type="entry name" value="HisKA"/>
    <property type="match status" value="1"/>
</dbReference>
<dbReference type="Pfam" id="PF13185">
    <property type="entry name" value="GAF_2"/>
    <property type="match status" value="1"/>
</dbReference>
<dbReference type="SUPFAM" id="SSF47384">
    <property type="entry name" value="Homodimeric domain of signal transducing histidine kinase"/>
    <property type="match status" value="1"/>
</dbReference>
<dbReference type="InterPro" id="IPR003018">
    <property type="entry name" value="GAF"/>
</dbReference>